<evidence type="ECO:0000259" key="1">
    <source>
        <dbReference type="Pfam" id="PF03551"/>
    </source>
</evidence>
<dbReference type="EMBL" id="BAAALT010000271">
    <property type="protein sequence ID" value="GAA1831523.1"/>
    <property type="molecule type" value="Genomic_DNA"/>
</dbReference>
<feature type="domain" description="Transcription regulator PadR N-terminal" evidence="1">
    <location>
        <begin position="14"/>
        <end position="88"/>
    </location>
</feature>
<dbReference type="InterPro" id="IPR036388">
    <property type="entry name" value="WH-like_DNA-bd_sf"/>
</dbReference>
<dbReference type="SUPFAM" id="SSF46785">
    <property type="entry name" value="Winged helix' DNA-binding domain"/>
    <property type="match status" value="1"/>
</dbReference>
<proteinExistence type="predicted"/>
<evidence type="ECO:0000313" key="3">
    <source>
        <dbReference type="Proteomes" id="UP001500218"/>
    </source>
</evidence>
<evidence type="ECO:0000313" key="2">
    <source>
        <dbReference type="EMBL" id="GAA1831523.1"/>
    </source>
</evidence>
<protein>
    <submittedName>
        <fullName evidence="2">PadR family transcriptional regulator</fullName>
    </submittedName>
</protein>
<dbReference type="InterPro" id="IPR036390">
    <property type="entry name" value="WH_DNA-bd_sf"/>
</dbReference>
<gene>
    <name evidence="2" type="ORF">GCM10009682_57600</name>
</gene>
<dbReference type="InterPro" id="IPR052509">
    <property type="entry name" value="Metal_resp_DNA-bind_regulator"/>
</dbReference>
<dbReference type="Gene3D" id="1.10.10.10">
    <property type="entry name" value="Winged helix-like DNA-binding domain superfamily/Winged helix DNA-binding domain"/>
    <property type="match status" value="1"/>
</dbReference>
<dbReference type="RefSeq" id="WP_344139101.1">
    <property type="nucleotide sequence ID" value="NZ_BAAALT010000271.1"/>
</dbReference>
<comment type="caution">
    <text evidence="2">The sequence shown here is derived from an EMBL/GenBank/DDBJ whole genome shotgun (WGS) entry which is preliminary data.</text>
</comment>
<dbReference type="Proteomes" id="UP001500218">
    <property type="component" value="Unassembled WGS sequence"/>
</dbReference>
<sequence length="110" mass="12002">MDAGLLRGNLELILLAAIGDREAYGLEIANRAKSRSAGYFTFSVGSLYPALHRMERDGLVTIRTGPAPAGGGVVKFYRLTDSGRRALALRRREFRRFSKALLTLATESAS</sequence>
<accession>A0ABN2MLI6</accession>
<dbReference type="PANTHER" id="PTHR33169:SF14">
    <property type="entry name" value="TRANSCRIPTIONAL REGULATOR RV3488"/>
    <property type="match status" value="1"/>
</dbReference>
<name>A0ABN2MLI6_9ACTN</name>
<reference evidence="2 3" key="1">
    <citation type="journal article" date="2019" name="Int. J. Syst. Evol. Microbiol.">
        <title>The Global Catalogue of Microorganisms (GCM) 10K type strain sequencing project: providing services to taxonomists for standard genome sequencing and annotation.</title>
        <authorList>
            <consortium name="The Broad Institute Genomics Platform"/>
            <consortium name="The Broad Institute Genome Sequencing Center for Infectious Disease"/>
            <person name="Wu L."/>
            <person name="Ma J."/>
        </authorList>
    </citation>
    <scope>NUCLEOTIDE SEQUENCE [LARGE SCALE GENOMIC DNA]</scope>
    <source>
        <strain evidence="2 3">JCM 13250</strain>
    </source>
</reference>
<keyword evidence="3" id="KW-1185">Reference proteome</keyword>
<dbReference type="PANTHER" id="PTHR33169">
    <property type="entry name" value="PADR-FAMILY TRANSCRIPTIONAL REGULATOR"/>
    <property type="match status" value="1"/>
</dbReference>
<organism evidence="2 3">
    <name type="scientific">Luedemannella flava</name>
    <dbReference type="NCBI Taxonomy" id="349316"/>
    <lineage>
        <taxon>Bacteria</taxon>
        <taxon>Bacillati</taxon>
        <taxon>Actinomycetota</taxon>
        <taxon>Actinomycetes</taxon>
        <taxon>Micromonosporales</taxon>
        <taxon>Micromonosporaceae</taxon>
        <taxon>Luedemannella</taxon>
    </lineage>
</organism>
<dbReference type="InterPro" id="IPR005149">
    <property type="entry name" value="Tscrpt_reg_PadR_N"/>
</dbReference>
<dbReference type="Pfam" id="PF03551">
    <property type="entry name" value="PadR"/>
    <property type="match status" value="1"/>
</dbReference>